<gene>
    <name evidence="1" type="ORF">HW566_03310</name>
</gene>
<reference evidence="1 2" key="1">
    <citation type="submission" date="2020-06" db="EMBL/GenBank/DDBJ databases">
        <authorList>
            <person name="Jo H."/>
        </authorList>
    </citation>
    <scope>NUCLEOTIDE SEQUENCE [LARGE SCALE GENOMIC DNA]</scope>
    <source>
        <strain evidence="1 2">I46</strain>
    </source>
</reference>
<dbReference type="Proteomes" id="UP000509638">
    <property type="component" value="Chromosome"/>
</dbReference>
<evidence type="ECO:0000313" key="1">
    <source>
        <dbReference type="EMBL" id="QLD10896.1"/>
    </source>
</evidence>
<dbReference type="RefSeq" id="WP_178010391.1">
    <property type="nucleotide sequence ID" value="NZ_CP058316.1"/>
</dbReference>
<organism evidence="1 2">
    <name type="scientific">Microbacterium oleivorans</name>
    <dbReference type="NCBI Taxonomy" id="273677"/>
    <lineage>
        <taxon>Bacteria</taxon>
        <taxon>Bacillati</taxon>
        <taxon>Actinomycetota</taxon>
        <taxon>Actinomycetes</taxon>
        <taxon>Micrococcales</taxon>
        <taxon>Microbacteriaceae</taxon>
        <taxon>Microbacterium</taxon>
    </lineage>
</organism>
<dbReference type="AlphaFoldDB" id="A0A7D5IW78"/>
<proteinExistence type="predicted"/>
<sequence length="180" mass="19739">MDLFATKDQMANMSQGLIPATTLFLEDEIKAASRRIRDYCRWHIAKQQTGLIFRRRSRFVDEVWLPALRITAIESVVVNGKPVEDLTRIDFDPDTGWTSIRGAAVEVTYTAGFTEIPETLTPLTLHMAARALGNPMGIVRQQTGSASVTYAQAASGAAAGGNLLPGEEQLLDAYRIARVS</sequence>
<evidence type="ECO:0000313" key="2">
    <source>
        <dbReference type="Proteomes" id="UP000509638"/>
    </source>
</evidence>
<protein>
    <submittedName>
        <fullName evidence="1">Uncharacterized protein</fullName>
    </submittedName>
</protein>
<name>A0A7D5IW78_9MICO</name>
<accession>A0A7D5IW78</accession>
<dbReference type="EMBL" id="CP058316">
    <property type="protein sequence ID" value="QLD10896.1"/>
    <property type="molecule type" value="Genomic_DNA"/>
</dbReference>